<evidence type="ECO:0000313" key="3">
    <source>
        <dbReference type="EMBL" id="EKX74341.1"/>
    </source>
</evidence>
<dbReference type="GeneID" id="15807789"/>
<dbReference type="PANTHER" id="PTHR12298">
    <property type="entry name" value="PCDC2 PROGRAMMED CELL DEATH PROTEIN 2 -RELATED"/>
    <property type="match status" value="1"/>
</dbReference>
<name>L1LG61_THEEQ</name>
<dbReference type="VEuPathDB" id="PiroplasmaDB:BEWA_043820"/>
<gene>
    <name evidence="3" type="ORF">BEWA_043820</name>
</gene>
<feature type="domain" description="Programmed cell death protein 2 C-terminal" evidence="2">
    <location>
        <begin position="240"/>
        <end position="345"/>
    </location>
</feature>
<dbReference type="Proteomes" id="UP000031512">
    <property type="component" value="Unassembled WGS sequence"/>
</dbReference>
<keyword evidence="4" id="KW-1185">Reference proteome</keyword>
<dbReference type="GO" id="GO:0005737">
    <property type="term" value="C:cytoplasm"/>
    <property type="evidence" value="ECO:0007669"/>
    <property type="project" value="InterPro"/>
</dbReference>
<sequence length="360" mass="41410">MITMDDEPVPIYGTLSKAEAWRLQRHYFPSKLGGYPAWLNPVDLPEENELHCDICSSIMTFAIQVYAPDDIYEENDAFHRVIYTFVCQPCGTNWKAFRSQLPRQNDFYDYHPVDDNIIFPDSELISNCCLACGLPSNKVASEPIPNINSLKVALVDSETEFRELHYRCNIAVKYGSLSPVLDEWILNICEGEIAHDEDYLSHEKSLYEKYIDNKNAGEEEMTRAEEEDVENMQEENKTIDESFMKFCKKTTPNEVLYYCRGGEPLWISDRSPRPVIDGANLSANDESEIMVPKCESCSGPRSFEFQILPQLLFYISSDRIEFGSVSVYTCSKSCKISGYQKEYILFEKDYSMVPKPRSDD</sequence>
<proteinExistence type="predicted"/>
<dbReference type="STRING" id="1537102.L1LG61"/>
<comment type="caution">
    <text evidence="3">The sequence shown here is derived from an EMBL/GenBank/DDBJ whole genome shotgun (WGS) entry which is preliminary data.</text>
</comment>
<dbReference type="Pfam" id="PF04194">
    <property type="entry name" value="PDCD2_C"/>
    <property type="match status" value="1"/>
</dbReference>
<dbReference type="RefSeq" id="XP_004833793.1">
    <property type="nucleotide sequence ID" value="XM_004833736.1"/>
</dbReference>
<reference evidence="3 4" key="1">
    <citation type="journal article" date="2012" name="BMC Genomics">
        <title>Comparative genomic analysis and phylogenetic position of Theileria equi.</title>
        <authorList>
            <person name="Kappmeyer L.S."/>
            <person name="Thiagarajan M."/>
            <person name="Herndon D.R."/>
            <person name="Ramsay J.D."/>
            <person name="Caler E."/>
            <person name="Djikeng A."/>
            <person name="Gillespie J.J."/>
            <person name="Lau A.O."/>
            <person name="Roalson E.H."/>
            <person name="Silva J.C."/>
            <person name="Silva M.G."/>
            <person name="Suarez C.E."/>
            <person name="Ueti M.W."/>
            <person name="Nene V.M."/>
            <person name="Mealey R.H."/>
            <person name="Knowles D.P."/>
            <person name="Brayton K.A."/>
        </authorList>
    </citation>
    <scope>NUCLEOTIDE SEQUENCE [LARGE SCALE GENOMIC DNA]</scope>
    <source>
        <strain evidence="3 4">WA</strain>
    </source>
</reference>
<dbReference type="OrthoDB" id="443682at2759"/>
<keyword evidence="1" id="KW-0175">Coiled coil</keyword>
<accession>L1LG61</accession>
<evidence type="ECO:0000313" key="4">
    <source>
        <dbReference type="Proteomes" id="UP000031512"/>
    </source>
</evidence>
<evidence type="ECO:0000256" key="1">
    <source>
        <dbReference type="SAM" id="Coils"/>
    </source>
</evidence>
<dbReference type="eggNOG" id="KOG2061">
    <property type="taxonomic scope" value="Eukaryota"/>
</dbReference>
<dbReference type="KEGG" id="beq:BEWA_043820"/>
<evidence type="ECO:0000259" key="2">
    <source>
        <dbReference type="Pfam" id="PF04194"/>
    </source>
</evidence>
<dbReference type="AlphaFoldDB" id="L1LG61"/>
<dbReference type="EMBL" id="ACOU01000002">
    <property type="protein sequence ID" value="EKX74341.1"/>
    <property type="molecule type" value="Genomic_DNA"/>
</dbReference>
<dbReference type="PANTHER" id="PTHR12298:SF4">
    <property type="entry name" value="PROGRAMMED CELL DEATH PROTEIN 2"/>
    <property type="match status" value="1"/>
</dbReference>
<dbReference type="InterPro" id="IPR007320">
    <property type="entry name" value="PDCD2_C"/>
</dbReference>
<protein>
    <recommendedName>
        <fullName evidence="2">Programmed cell death protein 2 C-terminal domain-containing protein</fullName>
    </recommendedName>
</protein>
<feature type="coiled-coil region" evidence="1">
    <location>
        <begin position="207"/>
        <end position="242"/>
    </location>
</feature>
<organism evidence="3 4">
    <name type="scientific">Theileria equi strain WA</name>
    <dbReference type="NCBI Taxonomy" id="1537102"/>
    <lineage>
        <taxon>Eukaryota</taxon>
        <taxon>Sar</taxon>
        <taxon>Alveolata</taxon>
        <taxon>Apicomplexa</taxon>
        <taxon>Aconoidasida</taxon>
        <taxon>Piroplasmida</taxon>
        <taxon>Theileriidae</taxon>
        <taxon>Theileria</taxon>
    </lineage>
</organism>